<evidence type="ECO:0000256" key="4">
    <source>
        <dbReference type="ARBA" id="ARBA00022519"/>
    </source>
</evidence>
<comment type="subcellular location">
    <subcellularLocation>
        <location evidence="1">Cell inner membrane</location>
        <topology evidence="1">Multi-pass membrane protein</topology>
    </subcellularLocation>
</comment>
<dbReference type="Pfam" id="PF04290">
    <property type="entry name" value="DctQ"/>
    <property type="match status" value="1"/>
</dbReference>
<gene>
    <name evidence="11" type="ORF">TRIP_B250359</name>
</gene>
<dbReference type="PANTHER" id="PTHR35011:SF10">
    <property type="entry name" value="TRAP TRANSPORTER SMALL PERMEASE PROTEIN"/>
    <property type="match status" value="1"/>
</dbReference>
<keyword evidence="5 9" id="KW-0812">Transmembrane</keyword>
<feature type="domain" description="Tripartite ATP-independent periplasmic transporters DctQ component" evidence="10">
    <location>
        <begin position="30"/>
        <end position="160"/>
    </location>
</feature>
<dbReference type="GO" id="GO:0005886">
    <property type="term" value="C:plasma membrane"/>
    <property type="evidence" value="ECO:0007669"/>
    <property type="project" value="UniProtKB-SubCell"/>
</dbReference>
<keyword evidence="4" id="KW-0997">Cell inner membrane</keyword>
<reference evidence="11" key="1">
    <citation type="submission" date="2018-07" db="EMBL/GenBank/DDBJ databases">
        <authorList>
            <consortium name="Genoscope - CEA"/>
            <person name="William W."/>
        </authorList>
    </citation>
    <scope>NUCLEOTIDE SEQUENCE</scope>
    <source>
        <strain evidence="11">IK1</strain>
    </source>
</reference>
<evidence type="ECO:0000256" key="1">
    <source>
        <dbReference type="ARBA" id="ARBA00004429"/>
    </source>
</evidence>
<keyword evidence="6 9" id="KW-1133">Transmembrane helix</keyword>
<protein>
    <submittedName>
        <fullName evidence="11">TRAP-type C4-dicarboxylate transport system, small permease component</fullName>
    </submittedName>
</protein>
<sequence>MEKESFKVVRKTAGLSNLFNLIASLALLVIMLLTCFDISMRYLFSRPIPGTYEIVSILGAVVAAFAMPYTMLEKGHVAVDILVKSLSRGKQLVIETVTHLLGILFFLVLVWQSVELGLDMKAAGEITPILHIPFYPLIYLIGLCFFGLCVAILHNLLDFWKKAKR</sequence>
<name>A0A653A5M5_UNCDX</name>
<evidence type="ECO:0000256" key="6">
    <source>
        <dbReference type="ARBA" id="ARBA00022989"/>
    </source>
</evidence>
<evidence type="ECO:0000256" key="2">
    <source>
        <dbReference type="ARBA" id="ARBA00022448"/>
    </source>
</evidence>
<keyword evidence="7 9" id="KW-0472">Membrane</keyword>
<evidence type="ECO:0000256" key="5">
    <source>
        <dbReference type="ARBA" id="ARBA00022692"/>
    </source>
</evidence>
<evidence type="ECO:0000256" key="9">
    <source>
        <dbReference type="SAM" id="Phobius"/>
    </source>
</evidence>
<feature type="transmembrane region" description="Helical" evidence="9">
    <location>
        <begin position="134"/>
        <end position="157"/>
    </location>
</feature>
<keyword evidence="2" id="KW-0813">Transport</keyword>
<evidence type="ECO:0000256" key="7">
    <source>
        <dbReference type="ARBA" id="ARBA00023136"/>
    </source>
</evidence>
<keyword evidence="3" id="KW-1003">Cell membrane</keyword>
<evidence type="ECO:0000259" key="10">
    <source>
        <dbReference type="Pfam" id="PF04290"/>
    </source>
</evidence>
<dbReference type="AlphaFoldDB" id="A0A653A5M5"/>
<comment type="similarity">
    <text evidence="8">Belongs to the TRAP transporter small permease family.</text>
</comment>
<feature type="transmembrane region" description="Helical" evidence="9">
    <location>
        <begin position="92"/>
        <end position="114"/>
    </location>
</feature>
<accession>A0A653A5M5</accession>
<dbReference type="InterPro" id="IPR055348">
    <property type="entry name" value="DctQ"/>
</dbReference>
<dbReference type="GO" id="GO:0015740">
    <property type="term" value="P:C4-dicarboxylate transport"/>
    <property type="evidence" value="ECO:0007669"/>
    <property type="project" value="TreeGrafter"/>
</dbReference>
<evidence type="ECO:0000256" key="3">
    <source>
        <dbReference type="ARBA" id="ARBA00022475"/>
    </source>
</evidence>
<evidence type="ECO:0000313" key="11">
    <source>
        <dbReference type="EMBL" id="VBB43264.1"/>
    </source>
</evidence>
<dbReference type="InterPro" id="IPR007387">
    <property type="entry name" value="TRAP_DctQ"/>
</dbReference>
<feature type="transmembrane region" description="Helical" evidence="9">
    <location>
        <begin position="21"/>
        <end position="44"/>
    </location>
</feature>
<proteinExistence type="inferred from homology"/>
<organism evidence="11">
    <name type="scientific">Uncultured Desulfatiglans sp</name>
    <dbReference type="NCBI Taxonomy" id="1748965"/>
    <lineage>
        <taxon>Bacteria</taxon>
        <taxon>Pseudomonadati</taxon>
        <taxon>Thermodesulfobacteriota</taxon>
        <taxon>Desulfobacteria</taxon>
        <taxon>Desulfatiglandales</taxon>
        <taxon>Desulfatiglandaceae</taxon>
        <taxon>Desulfatiglans</taxon>
        <taxon>environmental samples</taxon>
    </lineage>
</organism>
<evidence type="ECO:0000256" key="8">
    <source>
        <dbReference type="ARBA" id="ARBA00038436"/>
    </source>
</evidence>
<dbReference type="GO" id="GO:0022857">
    <property type="term" value="F:transmembrane transporter activity"/>
    <property type="evidence" value="ECO:0007669"/>
    <property type="project" value="TreeGrafter"/>
</dbReference>
<dbReference type="PANTHER" id="PTHR35011">
    <property type="entry name" value="2,3-DIKETO-L-GULONATE TRAP TRANSPORTER SMALL PERMEASE PROTEIN YIAM"/>
    <property type="match status" value="1"/>
</dbReference>
<dbReference type="EMBL" id="UPXX01000018">
    <property type="protein sequence ID" value="VBB43264.1"/>
    <property type="molecule type" value="Genomic_DNA"/>
</dbReference>
<feature type="transmembrane region" description="Helical" evidence="9">
    <location>
        <begin position="50"/>
        <end position="72"/>
    </location>
</feature>